<comment type="caution">
    <text evidence="1">The sequence shown here is derived from an EMBL/GenBank/DDBJ whole genome shotgun (WGS) entry which is preliminary data.</text>
</comment>
<gene>
    <name evidence="1" type="ORF">NQ317_016298</name>
</gene>
<proteinExistence type="predicted"/>
<reference evidence="1" key="1">
    <citation type="journal article" date="2023" name="Insect Mol. Biol.">
        <title>Genome sequencing provides insights into the evolution of gene families encoding plant cell wall-degrading enzymes in longhorned beetles.</title>
        <authorList>
            <person name="Shin N.R."/>
            <person name="Okamura Y."/>
            <person name="Kirsch R."/>
            <person name="Pauchet Y."/>
        </authorList>
    </citation>
    <scope>NUCLEOTIDE SEQUENCE</scope>
    <source>
        <strain evidence="1">MMC_N1</strain>
    </source>
</reference>
<name>A0ABQ9ITV9_9CUCU</name>
<evidence type="ECO:0000313" key="2">
    <source>
        <dbReference type="Proteomes" id="UP001162164"/>
    </source>
</evidence>
<protein>
    <submittedName>
        <fullName evidence="1">Uncharacterized protein</fullName>
    </submittedName>
</protein>
<dbReference type="EMBL" id="JAPWTJ010002580">
    <property type="protein sequence ID" value="KAJ8965596.1"/>
    <property type="molecule type" value="Genomic_DNA"/>
</dbReference>
<organism evidence="1 2">
    <name type="scientific">Molorchus minor</name>
    <dbReference type="NCBI Taxonomy" id="1323400"/>
    <lineage>
        <taxon>Eukaryota</taxon>
        <taxon>Metazoa</taxon>
        <taxon>Ecdysozoa</taxon>
        <taxon>Arthropoda</taxon>
        <taxon>Hexapoda</taxon>
        <taxon>Insecta</taxon>
        <taxon>Pterygota</taxon>
        <taxon>Neoptera</taxon>
        <taxon>Endopterygota</taxon>
        <taxon>Coleoptera</taxon>
        <taxon>Polyphaga</taxon>
        <taxon>Cucujiformia</taxon>
        <taxon>Chrysomeloidea</taxon>
        <taxon>Cerambycidae</taxon>
        <taxon>Lamiinae</taxon>
        <taxon>Monochamini</taxon>
        <taxon>Molorchus</taxon>
    </lineage>
</organism>
<evidence type="ECO:0000313" key="1">
    <source>
        <dbReference type="EMBL" id="KAJ8965596.1"/>
    </source>
</evidence>
<keyword evidence="2" id="KW-1185">Reference proteome</keyword>
<sequence length="62" mass="7362">MGAVDQGFWPHRGVRISNFWIVKSFMAEILLNDRKIRNMIGWRHRHRGTKRTENSRAAGIRE</sequence>
<accession>A0ABQ9ITV9</accession>
<dbReference type="Proteomes" id="UP001162164">
    <property type="component" value="Unassembled WGS sequence"/>
</dbReference>